<dbReference type="RefSeq" id="WP_193921265.1">
    <property type="nucleotide sequence ID" value="NZ_JADEWL010000045.1"/>
</dbReference>
<comment type="caution">
    <text evidence="1">The sequence shown here is derived from an EMBL/GenBank/DDBJ whole genome shotgun (WGS) entry which is preliminary data.</text>
</comment>
<reference evidence="1" key="1">
    <citation type="submission" date="2020-10" db="EMBL/GenBank/DDBJ databases">
        <authorList>
            <person name="Castelo-Branco R."/>
            <person name="Eusebio N."/>
            <person name="Adriana R."/>
            <person name="Vieira A."/>
            <person name="Brugerolle De Fraissinette N."/>
            <person name="Rezende De Castro R."/>
            <person name="Schneider M.P."/>
            <person name="Vasconcelos V."/>
            <person name="Leao P.N."/>
        </authorList>
    </citation>
    <scope>NUCLEOTIDE SEQUENCE</scope>
    <source>
        <strain evidence="1">LEGE 06105</strain>
    </source>
</reference>
<dbReference type="AlphaFoldDB" id="A0A8J7K3C0"/>
<feature type="non-terminal residue" evidence="1">
    <location>
        <position position="1"/>
    </location>
</feature>
<evidence type="ECO:0000313" key="1">
    <source>
        <dbReference type="EMBL" id="MBE9213942.1"/>
    </source>
</evidence>
<dbReference type="EMBL" id="JADEWL010000045">
    <property type="protein sequence ID" value="MBE9213942.1"/>
    <property type="molecule type" value="Genomic_DNA"/>
</dbReference>
<proteinExistence type="predicted"/>
<evidence type="ECO:0000313" key="2">
    <source>
        <dbReference type="Proteomes" id="UP000620559"/>
    </source>
</evidence>
<name>A0A8J7K3C0_9CYAN</name>
<accession>A0A8J7K3C0</accession>
<keyword evidence="2" id="KW-1185">Reference proteome</keyword>
<gene>
    <name evidence="1" type="ORF">IQ247_14920</name>
</gene>
<organism evidence="1 2">
    <name type="scientific">Plectonema cf. radiosum LEGE 06105</name>
    <dbReference type="NCBI Taxonomy" id="945769"/>
    <lineage>
        <taxon>Bacteria</taxon>
        <taxon>Bacillati</taxon>
        <taxon>Cyanobacteriota</taxon>
        <taxon>Cyanophyceae</taxon>
        <taxon>Oscillatoriophycideae</taxon>
        <taxon>Oscillatoriales</taxon>
        <taxon>Microcoleaceae</taxon>
        <taxon>Plectonema</taxon>
    </lineage>
</organism>
<dbReference type="Proteomes" id="UP000620559">
    <property type="component" value="Unassembled WGS sequence"/>
</dbReference>
<protein>
    <submittedName>
        <fullName evidence="1">Uncharacterized protein</fullName>
    </submittedName>
</protein>
<sequence>DGGTRGQGDNSQLLIQNPKSKIQNQIVEATGWVMDENGDILFVAGKPNLKKDNFNKVGC</sequence>